<organism evidence="1 2">
    <name type="scientific">Ambrosia artemisiifolia</name>
    <name type="common">Common ragweed</name>
    <dbReference type="NCBI Taxonomy" id="4212"/>
    <lineage>
        <taxon>Eukaryota</taxon>
        <taxon>Viridiplantae</taxon>
        <taxon>Streptophyta</taxon>
        <taxon>Embryophyta</taxon>
        <taxon>Tracheophyta</taxon>
        <taxon>Spermatophyta</taxon>
        <taxon>Magnoliopsida</taxon>
        <taxon>eudicotyledons</taxon>
        <taxon>Gunneridae</taxon>
        <taxon>Pentapetalae</taxon>
        <taxon>asterids</taxon>
        <taxon>campanulids</taxon>
        <taxon>Asterales</taxon>
        <taxon>Asteraceae</taxon>
        <taxon>Asteroideae</taxon>
        <taxon>Heliantheae alliance</taxon>
        <taxon>Heliantheae</taxon>
        <taxon>Ambrosia</taxon>
    </lineage>
</organism>
<dbReference type="EMBL" id="JAMZMK010000881">
    <property type="protein sequence ID" value="KAI7755710.1"/>
    <property type="molecule type" value="Genomic_DNA"/>
</dbReference>
<name>A0AAD5GUH1_AMBAR</name>
<keyword evidence="2" id="KW-1185">Reference proteome</keyword>
<protein>
    <submittedName>
        <fullName evidence="1">Uncharacterized protein</fullName>
    </submittedName>
</protein>
<evidence type="ECO:0000313" key="1">
    <source>
        <dbReference type="EMBL" id="KAI7755710.1"/>
    </source>
</evidence>
<comment type="caution">
    <text evidence="1">The sequence shown here is derived from an EMBL/GenBank/DDBJ whole genome shotgun (WGS) entry which is preliminary data.</text>
</comment>
<accession>A0AAD5GUH1</accession>
<dbReference type="AlphaFoldDB" id="A0AAD5GUH1"/>
<evidence type="ECO:0000313" key="2">
    <source>
        <dbReference type="Proteomes" id="UP001206925"/>
    </source>
</evidence>
<proteinExistence type="predicted"/>
<gene>
    <name evidence="1" type="ORF">M8C21_028312</name>
</gene>
<sequence>MLTRTIHRTTVVIHNHHSSTRSTTRQMSMGTESVIARLTSSGLLQTKDVKHLMKALQMGAQQDAKVTHGLRLKGV</sequence>
<dbReference type="Proteomes" id="UP001206925">
    <property type="component" value="Unassembled WGS sequence"/>
</dbReference>
<reference evidence="1" key="1">
    <citation type="submission" date="2022-06" db="EMBL/GenBank/DDBJ databases">
        <title>Uncovering the hologenomic basis of an extraordinary plant invasion.</title>
        <authorList>
            <person name="Bieker V.C."/>
            <person name="Martin M.D."/>
            <person name="Gilbert T."/>
            <person name="Hodgins K."/>
            <person name="Battlay P."/>
            <person name="Petersen B."/>
            <person name="Wilson J."/>
        </authorList>
    </citation>
    <scope>NUCLEOTIDE SEQUENCE</scope>
    <source>
        <strain evidence="1">AA19_3_7</strain>
        <tissue evidence="1">Leaf</tissue>
    </source>
</reference>